<protein>
    <submittedName>
        <fullName evidence="2">GT2 family glycosyltransferase</fullName>
    </submittedName>
</protein>
<gene>
    <name evidence="2" type="ORF">F4695_004625</name>
</gene>
<dbReference type="Pfam" id="PF00535">
    <property type="entry name" value="Glycos_transf_2"/>
    <property type="match status" value="1"/>
</dbReference>
<keyword evidence="3" id="KW-1185">Reference proteome</keyword>
<dbReference type="SUPFAM" id="SSF53448">
    <property type="entry name" value="Nucleotide-diphospho-sugar transferases"/>
    <property type="match status" value="2"/>
</dbReference>
<dbReference type="PANTHER" id="PTHR43179">
    <property type="entry name" value="RHAMNOSYLTRANSFERASE WBBL"/>
    <property type="match status" value="1"/>
</dbReference>
<proteinExistence type="predicted"/>
<evidence type="ECO:0000313" key="3">
    <source>
        <dbReference type="Proteomes" id="UP000585437"/>
    </source>
</evidence>
<feature type="non-terminal residue" evidence="2">
    <location>
        <position position="887"/>
    </location>
</feature>
<dbReference type="GO" id="GO:0016740">
    <property type="term" value="F:transferase activity"/>
    <property type="evidence" value="ECO:0007669"/>
    <property type="project" value="UniProtKB-KW"/>
</dbReference>
<dbReference type="EMBL" id="JACHBU010000028">
    <property type="protein sequence ID" value="MBB6511227.1"/>
    <property type="molecule type" value="Genomic_DNA"/>
</dbReference>
<accession>A0A7X0JQT8</accession>
<sequence length="887" mass="98766">MSLHQAALTEMTARADRLRDNRQWLAAATLYGEALEHGTPSAEGWVQYAHMLKEAELFEAAIRAYEFAIHCDGTYPDARLHLAHLFKRLGQLSNALATFEALSALPLSPPVEQEIAGLRVSLMQAGPNAPTNLGTRNEGMETATCLAGFSRLQGREEIRIAEINERNGQRDGEATPFGLSMVEILRLAKERSLQARLNPKAHLVIRENKFVATTKEPQFSVIVEGEQLRPGWFSIELEVSGTAMVFTPVLYVEHRAEWSRFSTFNLRPQGNGKFRAVGLLEDAVLRLRLDPASTEGSFVVNAFSLRQIGMASSFRHARRIDRDAARAALTDLRTHRSSNRFAHDLAKILSYPGRDAYETWIAKHDTVSDEDLARFRRAVDRWRTRPMISAVVSISSETAERGEETLRSLKRQIYENWQLHVVLARDVPQVSQDAITSLQENDTRFITTFAEEDKTAQSLLNACDGRFVIFLSAGDILAPIALYKLVEHHIAKPMSKLIYSDEDAIENQRRHSPLFKPDWDPDYFYATNYVGRSVAFETGLAQSCCPSFGNLANLDTQELVLRAAEVLSPDEITHIPRVLYHRGSPAKTSGSPLLPYPMTEARRQAVEDSLRRQGRRANTSILPGNLCRVIWPVPDPAPLVTLIIPTRDYADLLRACIDSILDHTDYPAFEIVIVDNGSVEQETLAYFDTLRSRHNIRILAAPGPFNFSRLNNRAVENAQGSMLALINNDIIVTDGGWLREMVSQASRPEIGAVGAKLLYDTGHIQHAGIICGIGLVAAHPHKFRGGDDPGYMGRIAATQSLSAVTAACLMVEKAKYCQVGGMDEDNLKVAFNDIDLCLKLDAAGYRNLYTPHATLIHLESISRGLDTSSEKAERYRAEAAFMLAKWG</sequence>
<dbReference type="PANTHER" id="PTHR43179:SF7">
    <property type="entry name" value="RHAMNOSYLTRANSFERASE WBBL"/>
    <property type="match status" value="1"/>
</dbReference>
<name>A0A7X0JQT8_9HYPH</name>
<dbReference type="InterPro" id="IPR011990">
    <property type="entry name" value="TPR-like_helical_dom_sf"/>
</dbReference>
<organism evidence="2 3">
    <name type="scientific">Rhizobium soli</name>
    <dbReference type="NCBI Taxonomy" id="424798"/>
    <lineage>
        <taxon>Bacteria</taxon>
        <taxon>Pseudomonadati</taxon>
        <taxon>Pseudomonadota</taxon>
        <taxon>Alphaproteobacteria</taxon>
        <taxon>Hyphomicrobiales</taxon>
        <taxon>Rhizobiaceae</taxon>
        <taxon>Rhizobium/Agrobacterium group</taxon>
        <taxon>Rhizobium</taxon>
    </lineage>
</organism>
<feature type="domain" description="Glycosyltransferase 2-like" evidence="1">
    <location>
        <begin position="642"/>
        <end position="755"/>
    </location>
</feature>
<dbReference type="Gene3D" id="1.25.40.10">
    <property type="entry name" value="Tetratricopeptide repeat domain"/>
    <property type="match status" value="1"/>
</dbReference>
<keyword evidence="2" id="KW-0808">Transferase</keyword>
<dbReference type="AlphaFoldDB" id="A0A7X0JQT8"/>
<evidence type="ECO:0000313" key="2">
    <source>
        <dbReference type="EMBL" id="MBB6511227.1"/>
    </source>
</evidence>
<dbReference type="InterPro" id="IPR001173">
    <property type="entry name" value="Glyco_trans_2-like"/>
</dbReference>
<dbReference type="InterPro" id="IPR029044">
    <property type="entry name" value="Nucleotide-diphossugar_trans"/>
</dbReference>
<comment type="caution">
    <text evidence="2">The sequence shown here is derived from an EMBL/GenBank/DDBJ whole genome shotgun (WGS) entry which is preliminary data.</text>
</comment>
<dbReference type="SUPFAM" id="SSF48452">
    <property type="entry name" value="TPR-like"/>
    <property type="match status" value="1"/>
</dbReference>
<dbReference type="RefSeq" id="WP_184656194.1">
    <property type="nucleotide sequence ID" value="NZ_JACHBU010000028.1"/>
</dbReference>
<dbReference type="CDD" id="cd04186">
    <property type="entry name" value="GT_2_like_c"/>
    <property type="match status" value="1"/>
</dbReference>
<dbReference type="Proteomes" id="UP000585437">
    <property type="component" value="Unassembled WGS sequence"/>
</dbReference>
<evidence type="ECO:0000259" key="1">
    <source>
        <dbReference type="Pfam" id="PF00535"/>
    </source>
</evidence>
<reference evidence="2 3" key="1">
    <citation type="submission" date="2020-08" db="EMBL/GenBank/DDBJ databases">
        <title>The Agave Microbiome: Exploring the role of microbial communities in plant adaptations to desert environments.</title>
        <authorList>
            <person name="Partida-Martinez L.P."/>
        </authorList>
    </citation>
    <scope>NUCLEOTIDE SEQUENCE [LARGE SCALE GENOMIC DNA]</scope>
    <source>
        <strain evidence="2 3">AS3.12</strain>
    </source>
</reference>
<dbReference type="Gene3D" id="3.90.550.10">
    <property type="entry name" value="Spore Coat Polysaccharide Biosynthesis Protein SpsA, Chain A"/>
    <property type="match status" value="2"/>
</dbReference>